<dbReference type="InterPro" id="IPR008880">
    <property type="entry name" value="Trigger_fac_C"/>
</dbReference>
<dbReference type="SUPFAM" id="SSF109998">
    <property type="entry name" value="Triger factor/SurA peptide-binding domain-like"/>
    <property type="match status" value="1"/>
</dbReference>
<dbReference type="AlphaFoldDB" id="A0A6A3CXE8"/>
<name>A0A6A3CXE8_HIBSY</name>
<evidence type="ECO:0000256" key="1">
    <source>
        <dbReference type="ARBA" id="ARBA00023110"/>
    </source>
</evidence>
<keyword evidence="3" id="KW-0175">Coiled coil</keyword>
<dbReference type="InterPro" id="IPR037041">
    <property type="entry name" value="Trigger_fac_C_sf"/>
</dbReference>
<dbReference type="Gene3D" id="1.10.3120.10">
    <property type="entry name" value="Trigger factor, C-terminal domain"/>
    <property type="match status" value="1"/>
</dbReference>
<evidence type="ECO:0000313" key="6">
    <source>
        <dbReference type="Proteomes" id="UP000436088"/>
    </source>
</evidence>
<protein>
    <recommendedName>
        <fullName evidence="4">Trigger factor C-terminal domain-containing protein</fullName>
    </recommendedName>
</protein>
<evidence type="ECO:0000256" key="2">
    <source>
        <dbReference type="ARBA" id="ARBA00023235"/>
    </source>
</evidence>
<dbReference type="GO" id="GO:0003755">
    <property type="term" value="F:peptidyl-prolyl cis-trans isomerase activity"/>
    <property type="evidence" value="ECO:0007669"/>
    <property type="project" value="UniProtKB-KW"/>
</dbReference>
<evidence type="ECO:0000256" key="3">
    <source>
        <dbReference type="SAM" id="Coils"/>
    </source>
</evidence>
<dbReference type="EMBL" id="VEPZ02000080">
    <property type="protein sequence ID" value="KAE8734000.1"/>
    <property type="molecule type" value="Genomic_DNA"/>
</dbReference>
<sequence length="140" mass="16178">MTIADKLLPGCTDLMQVKESLQQRCREVEQTARDQATDNAKLWKMVEIDIPQSLFEEQGMQLYGAKLLEIQTKMKLSEQQLDSLSSPKAVNEILENQRENITKLIKQNLAVGDIFKRENLQFSSYELVKEVQKSIAEFER</sequence>
<accession>A0A6A3CXE8</accession>
<proteinExistence type="predicted"/>
<evidence type="ECO:0000313" key="5">
    <source>
        <dbReference type="EMBL" id="KAE8734000.1"/>
    </source>
</evidence>
<keyword evidence="6" id="KW-1185">Reference proteome</keyword>
<dbReference type="Pfam" id="PF05698">
    <property type="entry name" value="Trigger_C"/>
    <property type="match status" value="1"/>
</dbReference>
<comment type="caution">
    <text evidence="5">The sequence shown here is derived from an EMBL/GenBank/DDBJ whole genome shotgun (WGS) entry which is preliminary data.</text>
</comment>
<feature type="coiled-coil region" evidence="3">
    <location>
        <begin position="11"/>
        <end position="38"/>
    </location>
</feature>
<organism evidence="5 6">
    <name type="scientific">Hibiscus syriacus</name>
    <name type="common">Rose of Sharon</name>
    <dbReference type="NCBI Taxonomy" id="106335"/>
    <lineage>
        <taxon>Eukaryota</taxon>
        <taxon>Viridiplantae</taxon>
        <taxon>Streptophyta</taxon>
        <taxon>Embryophyta</taxon>
        <taxon>Tracheophyta</taxon>
        <taxon>Spermatophyta</taxon>
        <taxon>Magnoliopsida</taxon>
        <taxon>eudicotyledons</taxon>
        <taxon>Gunneridae</taxon>
        <taxon>Pentapetalae</taxon>
        <taxon>rosids</taxon>
        <taxon>malvids</taxon>
        <taxon>Malvales</taxon>
        <taxon>Malvaceae</taxon>
        <taxon>Malvoideae</taxon>
        <taxon>Hibiscus</taxon>
    </lineage>
</organism>
<feature type="domain" description="Trigger factor C-terminal" evidence="4">
    <location>
        <begin position="14"/>
        <end position="138"/>
    </location>
</feature>
<gene>
    <name evidence="5" type="ORF">F3Y22_tig00000910pilonHSYRG00046</name>
</gene>
<reference evidence="5" key="1">
    <citation type="submission" date="2019-09" db="EMBL/GenBank/DDBJ databases">
        <title>Draft genome information of white flower Hibiscus syriacus.</title>
        <authorList>
            <person name="Kim Y.-M."/>
        </authorList>
    </citation>
    <scope>NUCLEOTIDE SEQUENCE [LARGE SCALE GENOMIC DNA]</scope>
    <source>
        <strain evidence="5">YM2019G1</strain>
    </source>
</reference>
<keyword evidence="2" id="KW-0413">Isomerase</keyword>
<evidence type="ECO:0000259" key="4">
    <source>
        <dbReference type="Pfam" id="PF05698"/>
    </source>
</evidence>
<dbReference type="InterPro" id="IPR027304">
    <property type="entry name" value="Trigger_fact/SurA_dom_sf"/>
</dbReference>
<dbReference type="GO" id="GO:0006457">
    <property type="term" value="P:protein folding"/>
    <property type="evidence" value="ECO:0007669"/>
    <property type="project" value="InterPro"/>
</dbReference>
<dbReference type="GO" id="GO:0015031">
    <property type="term" value="P:protein transport"/>
    <property type="evidence" value="ECO:0007669"/>
    <property type="project" value="InterPro"/>
</dbReference>
<keyword evidence="1" id="KW-0697">Rotamase</keyword>
<dbReference type="Proteomes" id="UP000436088">
    <property type="component" value="Unassembled WGS sequence"/>
</dbReference>